<dbReference type="AlphaFoldDB" id="A0ABD2W064"/>
<feature type="region of interest" description="Disordered" evidence="2">
    <location>
        <begin position="908"/>
        <end position="938"/>
    </location>
</feature>
<feature type="region of interest" description="Disordered" evidence="2">
    <location>
        <begin position="749"/>
        <end position="853"/>
    </location>
</feature>
<evidence type="ECO:0008006" key="5">
    <source>
        <dbReference type="Google" id="ProtNLM"/>
    </source>
</evidence>
<organism evidence="3 4">
    <name type="scientific">Trichogramma kaykai</name>
    <dbReference type="NCBI Taxonomy" id="54128"/>
    <lineage>
        <taxon>Eukaryota</taxon>
        <taxon>Metazoa</taxon>
        <taxon>Ecdysozoa</taxon>
        <taxon>Arthropoda</taxon>
        <taxon>Hexapoda</taxon>
        <taxon>Insecta</taxon>
        <taxon>Pterygota</taxon>
        <taxon>Neoptera</taxon>
        <taxon>Endopterygota</taxon>
        <taxon>Hymenoptera</taxon>
        <taxon>Apocrita</taxon>
        <taxon>Proctotrupomorpha</taxon>
        <taxon>Chalcidoidea</taxon>
        <taxon>Trichogrammatidae</taxon>
        <taxon>Trichogramma</taxon>
    </lineage>
</organism>
<dbReference type="InterPro" id="IPR031887">
    <property type="entry name" value="SDCCAG8"/>
</dbReference>
<feature type="compositionally biased region" description="Acidic residues" evidence="2">
    <location>
        <begin position="775"/>
        <end position="808"/>
    </location>
</feature>
<comment type="caution">
    <text evidence="3">The sequence shown here is derived from an EMBL/GenBank/DDBJ whole genome shotgun (WGS) entry which is preliminary data.</text>
</comment>
<feature type="region of interest" description="Disordered" evidence="2">
    <location>
        <begin position="189"/>
        <end position="224"/>
    </location>
</feature>
<evidence type="ECO:0000313" key="3">
    <source>
        <dbReference type="EMBL" id="KAL3386297.1"/>
    </source>
</evidence>
<evidence type="ECO:0000256" key="1">
    <source>
        <dbReference type="SAM" id="Coils"/>
    </source>
</evidence>
<dbReference type="EMBL" id="JBJJXI010000147">
    <property type="protein sequence ID" value="KAL3386297.1"/>
    <property type="molecule type" value="Genomic_DNA"/>
</dbReference>
<gene>
    <name evidence="3" type="ORF">TKK_018169</name>
</gene>
<reference evidence="3 4" key="1">
    <citation type="journal article" date="2024" name="bioRxiv">
        <title>A reference genome for Trichogramma kaykai: A tiny desert-dwelling parasitoid wasp with competing sex-ratio distorters.</title>
        <authorList>
            <person name="Culotta J."/>
            <person name="Lindsey A.R."/>
        </authorList>
    </citation>
    <scope>NUCLEOTIDE SEQUENCE [LARGE SCALE GENOMIC DNA]</scope>
    <source>
        <strain evidence="3 4">KSX58</strain>
    </source>
</reference>
<feature type="coiled-coil region" evidence="1">
    <location>
        <begin position="253"/>
        <end position="294"/>
    </location>
</feature>
<evidence type="ECO:0000256" key="2">
    <source>
        <dbReference type="SAM" id="MobiDB-lite"/>
    </source>
</evidence>
<dbReference type="PANTHER" id="PTHR34343:SF1">
    <property type="entry name" value="SEROLOGICALLY DEFINED COLON CANCER ANTIGEN 8"/>
    <property type="match status" value="1"/>
</dbReference>
<dbReference type="Proteomes" id="UP001627154">
    <property type="component" value="Unassembled WGS sequence"/>
</dbReference>
<dbReference type="Pfam" id="PF15964">
    <property type="entry name" value="CCCAP"/>
    <property type="match status" value="2"/>
</dbReference>
<name>A0ABD2W064_9HYME</name>
<keyword evidence="1" id="KW-0175">Coiled coil</keyword>
<feature type="coiled-coil region" evidence="1">
    <location>
        <begin position="528"/>
        <end position="640"/>
    </location>
</feature>
<feature type="coiled-coil region" evidence="1">
    <location>
        <begin position="362"/>
        <end position="484"/>
    </location>
</feature>
<keyword evidence="4" id="KW-1185">Reference proteome</keyword>
<proteinExistence type="predicted"/>
<feature type="coiled-coil region" evidence="1">
    <location>
        <begin position="699"/>
        <end position="730"/>
    </location>
</feature>
<sequence>MSRWWNCCCVHRPVQSPHAAAAASYLSSPIILTSPRRPASSTGGRQQLLLPPTNLHSACRRRLFYNPSVASGCTNRSGSNKSISSSRCTGHVRPASKLAVPSTGLALCSPGSSGFRRTRTRRSTTSSRMDVIRRKYPNHTEMAYREAVAKLKYLLAESYAPKMSHSNAMLSGKRYYRNDQQQQQDEYLDDGTGEDAQSLTSLVPATDGPASKRGDQSAVMTLQPVRGGAKYNSYPSTRSHAVVPAPAELTSFIERQEEYIEQLERESHCCREELKNLVEKVKEVIAENEALQDKSGASNNKSSSLQMKSILLDGGGSYATSSSCLDDQFTKRDDYSPKLSGSGRLGGQQQLEGPSIVFESRISELEAQLTQTRLELRKAREENQRNLGRLAERGGDDAQIHLELERALRERRELDSRADELQRELARIRAHEVEVEQRSRRALELAQQAEIDKGQAELEVKRLRDELERRQDKLREALHETNRRCIEEKKLAERKFSQQMEQLSADMASHWEAASKSHLESEKQRWDIAELKKQLIQKAALVDELKADFFNKTAKVQEELGQVLAEKDAALEELSAAQLRAERSERQAKQEQARMQAELNSYKGRLERADADLVHARRENLRLTEEIAALEKEINVSKLMGETRVGAGQPLKAVIDKPAASKNGDKDKELASLILDLESKQAKTVATLEDSLSKQASLVTRLTAECQSLTQRLEANDQKHKKEMADLQSNIKYLSNKMKESLEIEDCATEEHHKHNRPSNVFSKEKTPPSGLYSIEEDDGDGVDDNYDDDRDDANDPGDNDQDLDQASELDLRQQQQQQQHQFSTPTTLEDTSKDVISNDDDDPYAIHSDDVALEDENIPLDYVAQPEAYGDEYAVNQQHYDPQQYEQYADYDPAQYPDYYAQAADYDQQQQAAGQQEQHYGVDGYDPDGSATATTYDEQSYEAAAAYSAANDK</sequence>
<protein>
    <recommendedName>
        <fullName evidence="5">Serologically defined colon cancer antigen 8 homolog</fullName>
    </recommendedName>
</protein>
<evidence type="ECO:0000313" key="4">
    <source>
        <dbReference type="Proteomes" id="UP001627154"/>
    </source>
</evidence>
<accession>A0ABD2W064</accession>
<dbReference type="PANTHER" id="PTHR34343">
    <property type="entry name" value="SEROLOGICALLY DEFINED COLON CANCER ANTIGEN 8"/>
    <property type="match status" value="1"/>
</dbReference>